<evidence type="ECO:0000256" key="1">
    <source>
        <dbReference type="SAM" id="Phobius"/>
    </source>
</evidence>
<gene>
    <name evidence="2" type="ORF">METZ01_LOCUS417747</name>
</gene>
<protein>
    <submittedName>
        <fullName evidence="2">Uncharacterized protein</fullName>
    </submittedName>
</protein>
<feature type="transmembrane region" description="Helical" evidence="1">
    <location>
        <begin position="73"/>
        <end position="101"/>
    </location>
</feature>
<keyword evidence="1" id="KW-0472">Membrane</keyword>
<sequence>VIWWFIYIAVYNERGQDYGQWIRQLPTVETGASWVHVVLIEILIFGVWVYFHKRNRGLYIKKRRTDSNYLKTNWWKISIAVVLIDSSALAAWDIFLVFHYFHNHM</sequence>
<feature type="non-terminal residue" evidence="2">
    <location>
        <position position="1"/>
    </location>
</feature>
<feature type="transmembrane region" description="Helical" evidence="1">
    <location>
        <begin position="33"/>
        <end position="52"/>
    </location>
</feature>
<proteinExistence type="predicted"/>
<keyword evidence="1" id="KW-0812">Transmembrane</keyword>
<organism evidence="2">
    <name type="scientific">marine metagenome</name>
    <dbReference type="NCBI Taxonomy" id="408172"/>
    <lineage>
        <taxon>unclassified sequences</taxon>
        <taxon>metagenomes</taxon>
        <taxon>ecological metagenomes</taxon>
    </lineage>
</organism>
<reference evidence="2" key="1">
    <citation type="submission" date="2018-05" db="EMBL/GenBank/DDBJ databases">
        <authorList>
            <person name="Lanie J.A."/>
            <person name="Ng W.-L."/>
            <person name="Kazmierczak K.M."/>
            <person name="Andrzejewski T.M."/>
            <person name="Davidsen T.M."/>
            <person name="Wayne K.J."/>
            <person name="Tettelin H."/>
            <person name="Glass J.I."/>
            <person name="Rusch D."/>
            <person name="Podicherti R."/>
            <person name="Tsui H.-C.T."/>
            <person name="Winkler M.E."/>
        </authorList>
    </citation>
    <scope>NUCLEOTIDE SEQUENCE</scope>
</reference>
<evidence type="ECO:0000313" key="2">
    <source>
        <dbReference type="EMBL" id="SVD64893.1"/>
    </source>
</evidence>
<keyword evidence="1" id="KW-1133">Transmembrane helix</keyword>
<dbReference type="EMBL" id="UINC01164183">
    <property type="protein sequence ID" value="SVD64893.1"/>
    <property type="molecule type" value="Genomic_DNA"/>
</dbReference>
<name>A0A382X1N8_9ZZZZ</name>
<dbReference type="AlphaFoldDB" id="A0A382X1N8"/>
<accession>A0A382X1N8</accession>